<evidence type="ECO:0000256" key="1">
    <source>
        <dbReference type="SAM" id="MobiDB-lite"/>
    </source>
</evidence>
<evidence type="ECO:0000313" key="3">
    <source>
        <dbReference type="Proteomes" id="UP000317078"/>
    </source>
</evidence>
<dbReference type="RefSeq" id="WP_140886555.1">
    <property type="nucleotide sequence ID" value="NZ_RCZP01000043.1"/>
</dbReference>
<comment type="caution">
    <text evidence="2">The sequence shown here is derived from an EMBL/GenBank/DDBJ whole genome shotgun (WGS) entry which is preliminary data.</text>
</comment>
<accession>A0A502F9L8</accession>
<dbReference type="EMBL" id="RCZP01000043">
    <property type="protein sequence ID" value="TPG45994.1"/>
    <property type="molecule type" value="Genomic_DNA"/>
</dbReference>
<organism evidence="2 3">
    <name type="scientific">Muricoccus nepalensis</name>
    <dbReference type="NCBI Taxonomy" id="1854500"/>
    <lineage>
        <taxon>Bacteria</taxon>
        <taxon>Pseudomonadati</taxon>
        <taxon>Pseudomonadota</taxon>
        <taxon>Alphaproteobacteria</taxon>
        <taxon>Acetobacterales</taxon>
        <taxon>Roseomonadaceae</taxon>
        <taxon>Muricoccus</taxon>
    </lineage>
</organism>
<reference evidence="2 3" key="1">
    <citation type="journal article" date="2019" name="Environ. Microbiol.">
        <title>Species interactions and distinct microbial communities in high Arctic permafrost affected cryosols are associated with the CH4 and CO2 gas fluxes.</title>
        <authorList>
            <person name="Altshuler I."/>
            <person name="Hamel J."/>
            <person name="Turney S."/>
            <person name="Magnuson E."/>
            <person name="Levesque R."/>
            <person name="Greer C."/>
            <person name="Whyte L.G."/>
        </authorList>
    </citation>
    <scope>NUCLEOTIDE SEQUENCE [LARGE SCALE GENOMIC DNA]</scope>
    <source>
        <strain evidence="2 3">S9.3B</strain>
    </source>
</reference>
<sequence length="149" mass="16288">MPHDQSPDLDTVDQLRGKEPEAQFETPEPWETGIPAEEPVNQLLPPEDSIILRRAAEGVDRLQALLDEEEGEGESPIDTMLRLLEEMLATQKVIVEIARLHREETAALGLRLSALEARLPSKTAAAPSTASKALPATPEELPSDSSEVH</sequence>
<dbReference type="Proteomes" id="UP000317078">
    <property type="component" value="Unassembled WGS sequence"/>
</dbReference>
<gene>
    <name evidence="2" type="ORF">EAH89_25565</name>
</gene>
<keyword evidence="3" id="KW-1185">Reference proteome</keyword>
<proteinExistence type="predicted"/>
<feature type="region of interest" description="Disordered" evidence="1">
    <location>
        <begin position="1"/>
        <end position="41"/>
    </location>
</feature>
<evidence type="ECO:0000313" key="2">
    <source>
        <dbReference type="EMBL" id="TPG45994.1"/>
    </source>
</evidence>
<feature type="region of interest" description="Disordered" evidence="1">
    <location>
        <begin position="120"/>
        <end position="149"/>
    </location>
</feature>
<name>A0A502F9L8_9PROT</name>
<dbReference type="AlphaFoldDB" id="A0A502F9L8"/>
<protein>
    <submittedName>
        <fullName evidence="2">Uncharacterized protein</fullName>
    </submittedName>
</protein>
<feature type="compositionally biased region" description="Low complexity" evidence="1">
    <location>
        <begin position="120"/>
        <end position="138"/>
    </location>
</feature>